<reference evidence="1 3" key="3">
    <citation type="journal article" date="2015" name="BMC Genomics">
        <title>Sex and parasites: genomic and transcriptomic analysis of Microbotryum lychnidis-dioicae, the biotrophic and plant-castrating anther smut fungus.</title>
        <authorList>
            <person name="Perlin M.H."/>
            <person name="Amselem J."/>
            <person name="Fontanillas E."/>
            <person name="Toh S.S."/>
            <person name="Chen Z."/>
            <person name="Goldberg J."/>
            <person name="Duplessis S."/>
            <person name="Henrissat B."/>
            <person name="Young S."/>
            <person name="Zeng Q."/>
            <person name="Aguileta G."/>
            <person name="Petit E."/>
            <person name="Badouin H."/>
            <person name="Andrews J."/>
            <person name="Razeeq D."/>
            <person name="Gabaldon T."/>
            <person name="Quesneville H."/>
            <person name="Giraud T."/>
            <person name="Hood M.E."/>
            <person name="Schultz D.J."/>
            <person name="Cuomo C.A."/>
        </authorList>
    </citation>
    <scope>NUCLEOTIDE SEQUENCE [LARGE SCALE GENOMIC DNA]</scope>
    <source>
        <strain evidence="3">p1A1 Lamole</strain>
        <strain evidence="1">P1A1 Lamole</strain>
    </source>
</reference>
<sequence length="141" mass="15834">MMMILRHKYDIPTMDDLWDILPRDHALHAQLPGYKLHTLKKTAQRPLQNFFDLTKEVAVFHGGSVTSITLWGRMQMTTPRPIYAIDFGSLLDEGWRRLEGAGASAVTLLGSGNAMQNTQGTINCKTARFVRVSTAKSTHHI</sequence>
<dbReference type="HOGENOM" id="CLU_1826750_0_0_1"/>
<proteinExistence type="predicted"/>
<protein>
    <submittedName>
        <fullName evidence="1 2">Uncharacterized protein</fullName>
    </submittedName>
</protein>
<dbReference type="EMBL" id="GL541799">
    <property type="protein sequence ID" value="KDE02616.1"/>
    <property type="molecule type" value="Genomic_DNA"/>
</dbReference>
<dbReference type="EMBL" id="AEIJ01000904">
    <property type="status" value="NOT_ANNOTATED_CDS"/>
    <property type="molecule type" value="Genomic_DNA"/>
</dbReference>
<evidence type="ECO:0000313" key="1">
    <source>
        <dbReference type="EMBL" id="KDE02616.1"/>
    </source>
</evidence>
<dbReference type="Proteomes" id="UP000017200">
    <property type="component" value="Unassembled WGS sequence"/>
</dbReference>
<dbReference type="AlphaFoldDB" id="U5HIJ3"/>
<keyword evidence="3" id="KW-1185">Reference proteome</keyword>
<name>U5HIJ3_USTV1</name>
<organism evidence="1">
    <name type="scientific">Microbotryum lychnidis-dioicae (strain p1A1 Lamole / MvSl-1064)</name>
    <name type="common">Anther smut fungus</name>
    <dbReference type="NCBI Taxonomy" id="683840"/>
    <lineage>
        <taxon>Eukaryota</taxon>
        <taxon>Fungi</taxon>
        <taxon>Dikarya</taxon>
        <taxon>Basidiomycota</taxon>
        <taxon>Pucciniomycotina</taxon>
        <taxon>Microbotryomycetes</taxon>
        <taxon>Microbotryales</taxon>
        <taxon>Microbotryaceae</taxon>
        <taxon>Microbotryum</taxon>
    </lineage>
</organism>
<dbReference type="EnsemblFungi" id="MVLG_06846T0">
    <property type="protein sequence ID" value="MVLG_06846T0"/>
    <property type="gene ID" value="MVLG_06846"/>
</dbReference>
<reference evidence="1" key="2">
    <citation type="submission" date="2010-11" db="EMBL/GenBank/DDBJ databases">
        <authorList>
            <consortium name="The Broad Institute Genome Sequencing Platform"/>
            <person name="Earl A."/>
            <person name="Ward D."/>
            <person name="Feldgarden M."/>
            <person name="Gevers D."/>
            <person name="Butler R."/>
            <person name="Young S.K."/>
            <person name="Zeng Q."/>
            <person name="Gargeya S."/>
            <person name="Fitzgerald M."/>
            <person name="Haas B."/>
            <person name="Abouelleil A."/>
            <person name="Alvarado L."/>
            <person name="Arachchi H.M."/>
            <person name="Berlin A."/>
            <person name="Brown A."/>
            <person name="Chapman S.B."/>
            <person name="Chen Z."/>
            <person name="Dunbar C."/>
            <person name="Freedman E."/>
            <person name="Gearin G."/>
            <person name="Gellesch M."/>
            <person name="Goldberg J."/>
            <person name="Griggs A."/>
            <person name="Gujja S."/>
            <person name="Heilman E."/>
            <person name="Heiman D."/>
            <person name="Howarth C."/>
            <person name="Larson L."/>
            <person name="Lui A."/>
            <person name="MacDonald P.J.P."/>
            <person name="Mehta T."/>
            <person name="Montmayeur A."/>
            <person name="Murphy C."/>
            <person name="Neiman D."/>
            <person name="Pearson M."/>
            <person name="Priest M."/>
            <person name="Roberts A."/>
            <person name="Saif S."/>
            <person name="Shea T."/>
            <person name="Shenoy N."/>
            <person name="Sisk P."/>
            <person name="Stolte C."/>
            <person name="Sykes S."/>
            <person name="White J."/>
            <person name="Yandava C."/>
            <person name="Wortman J."/>
            <person name="Nusbaum C."/>
            <person name="Birren B."/>
        </authorList>
    </citation>
    <scope>NUCLEOTIDE SEQUENCE</scope>
    <source>
        <strain evidence="1">P1A1 Lamole</strain>
    </source>
</reference>
<reference evidence="2" key="4">
    <citation type="submission" date="2015-06" db="UniProtKB">
        <authorList>
            <consortium name="EnsemblFungi"/>
        </authorList>
    </citation>
    <scope>IDENTIFICATION</scope>
</reference>
<dbReference type="InParanoid" id="U5HIJ3"/>
<evidence type="ECO:0000313" key="3">
    <source>
        <dbReference type="Proteomes" id="UP000017200"/>
    </source>
</evidence>
<dbReference type="OrthoDB" id="2539427at2759"/>
<evidence type="ECO:0000313" key="2">
    <source>
        <dbReference type="EnsemblFungi" id="MVLG_06846T0"/>
    </source>
</evidence>
<gene>
    <name evidence="1" type="ORF">MVLG_06846</name>
</gene>
<accession>U5HIJ3</accession>
<dbReference type="STRING" id="683840.U5HIJ3"/>
<reference evidence="3" key="1">
    <citation type="submission" date="2010-11" db="EMBL/GenBank/DDBJ databases">
        <title>The genome sequence of Microbotryum violaceum strain p1A1 Lamole.</title>
        <authorList>
            <person name="Cuomo C."/>
            <person name="Perlin M."/>
            <person name="Young S.K."/>
            <person name="Zeng Q."/>
            <person name="Gargeya S."/>
            <person name="Alvarado L."/>
            <person name="Berlin A."/>
            <person name="Chapman S.B."/>
            <person name="Chen Z."/>
            <person name="Freedman E."/>
            <person name="Gellesch M."/>
            <person name="Goldberg J."/>
            <person name="Griggs A."/>
            <person name="Gujja S."/>
            <person name="Heilman E."/>
            <person name="Heiman D."/>
            <person name="Howarth C."/>
            <person name="Mehta T."/>
            <person name="Neiman D."/>
            <person name="Pearson M."/>
            <person name="Roberts A."/>
            <person name="Saif S."/>
            <person name="Shea T."/>
            <person name="Shenoy N."/>
            <person name="Sisk P."/>
            <person name="Stolte C."/>
            <person name="Sykes S."/>
            <person name="White J."/>
            <person name="Yandava C."/>
            <person name="Haas B."/>
            <person name="Nusbaum C."/>
            <person name="Birren B."/>
        </authorList>
    </citation>
    <scope>NUCLEOTIDE SEQUENCE [LARGE SCALE GENOMIC DNA]</scope>
    <source>
        <strain evidence="3">p1A1 Lamole</strain>
    </source>
</reference>